<accession>A0A7W8TVB8</accession>
<dbReference type="NCBIfam" id="TIGR03954">
    <property type="entry name" value="integ_memb_HG"/>
    <property type="match status" value="1"/>
</dbReference>
<keyword evidence="3 6" id="KW-0812">Transmembrane</keyword>
<evidence type="ECO:0000256" key="5">
    <source>
        <dbReference type="ARBA" id="ARBA00023136"/>
    </source>
</evidence>
<organism evidence="8 9">
    <name type="scientific">Neomicrococcus aestuarii</name>
    <dbReference type="NCBI Taxonomy" id="556325"/>
    <lineage>
        <taxon>Bacteria</taxon>
        <taxon>Bacillati</taxon>
        <taxon>Actinomycetota</taxon>
        <taxon>Actinomycetes</taxon>
        <taxon>Micrococcales</taxon>
        <taxon>Micrococcaceae</taxon>
        <taxon>Neomicrococcus</taxon>
    </lineage>
</organism>
<comment type="caution">
    <text evidence="8">The sequence shown here is derived from an EMBL/GenBank/DDBJ whole genome shotgun (WGS) entry which is preliminary data.</text>
</comment>
<dbReference type="InterPro" id="IPR023845">
    <property type="entry name" value="DUF3817_TM"/>
</dbReference>
<dbReference type="EMBL" id="JACHDR010000001">
    <property type="protein sequence ID" value="MBB5512785.1"/>
    <property type="molecule type" value="Genomic_DNA"/>
</dbReference>
<dbReference type="Proteomes" id="UP000580797">
    <property type="component" value="Unassembled WGS sequence"/>
</dbReference>
<comment type="subcellular location">
    <subcellularLocation>
        <location evidence="1">Cell membrane</location>
        <topology evidence="1">Multi-pass membrane protein</topology>
    </subcellularLocation>
</comment>
<evidence type="ECO:0000256" key="1">
    <source>
        <dbReference type="ARBA" id="ARBA00004651"/>
    </source>
</evidence>
<evidence type="ECO:0000256" key="2">
    <source>
        <dbReference type="ARBA" id="ARBA00022475"/>
    </source>
</evidence>
<feature type="transmembrane region" description="Helical" evidence="6">
    <location>
        <begin position="85"/>
        <end position="104"/>
    </location>
</feature>
<evidence type="ECO:0000313" key="9">
    <source>
        <dbReference type="Proteomes" id="UP000580797"/>
    </source>
</evidence>
<evidence type="ECO:0000259" key="7">
    <source>
        <dbReference type="Pfam" id="PF12823"/>
    </source>
</evidence>
<dbReference type="AlphaFoldDB" id="A0A7W8TVB8"/>
<protein>
    <submittedName>
        <fullName evidence="8">Integral membrane protein</fullName>
    </submittedName>
</protein>
<evidence type="ECO:0000313" key="8">
    <source>
        <dbReference type="EMBL" id="MBB5512785.1"/>
    </source>
</evidence>
<sequence length="170" mass="18103">MTDVHAPTGSADSTSSASSWTPKKIYGLVAAAEMVTWALLILGMVLKYSGVSEAFVPVFGTIHGVVFLSYCVVTVFVWVNQKWSFGRGVLGLVSAIIPFATLPFERSMLRKGLLEGGWRLAPGGDAPQGFVENVQAWCLRRPLLAILAGIVFVAVLASVLIMLGPPIPKG</sequence>
<dbReference type="GO" id="GO:0005886">
    <property type="term" value="C:plasma membrane"/>
    <property type="evidence" value="ECO:0007669"/>
    <property type="project" value="UniProtKB-SubCell"/>
</dbReference>
<keyword evidence="2" id="KW-1003">Cell membrane</keyword>
<evidence type="ECO:0000256" key="4">
    <source>
        <dbReference type="ARBA" id="ARBA00022989"/>
    </source>
</evidence>
<feature type="domain" description="DUF3817" evidence="7">
    <location>
        <begin position="24"/>
        <end position="109"/>
    </location>
</feature>
<feature type="transmembrane region" description="Helical" evidence="6">
    <location>
        <begin position="58"/>
        <end position="79"/>
    </location>
</feature>
<feature type="transmembrane region" description="Helical" evidence="6">
    <location>
        <begin position="143"/>
        <end position="164"/>
    </location>
</feature>
<keyword evidence="4 6" id="KW-1133">Transmembrane helix</keyword>
<dbReference type="RefSeq" id="WP_071894457.1">
    <property type="nucleotide sequence ID" value="NZ_BAAARH010000013.1"/>
</dbReference>
<name>A0A7W8TVB8_9MICC</name>
<feature type="transmembrane region" description="Helical" evidence="6">
    <location>
        <begin position="25"/>
        <end position="46"/>
    </location>
</feature>
<proteinExistence type="predicted"/>
<evidence type="ECO:0000256" key="3">
    <source>
        <dbReference type="ARBA" id="ARBA00022692"/>
    </source>
</evidence>
<evidence type="ECO:0000256" key="6">
    <source>
        <dbReference type="SAM" id="Phobius"/>
    </source>
</evidence>
<dbReference type="PANTHER" id="PTHR40077:SF1">
    <property type="entry name" value="MEMBRANE PROTEIN"/>
    <property type="match status" value="1"/>
</dbReference>
<dbReference type="PANTHER" id="PTHR40077">
    <property type="entry name" value="MEMBRANE PROTEIN-RELATED"/>
    <property type="match status" value="1"/>
</dbReference>
<dbReference type="Pfam" id="PF12823">
    <property type="entry name" value="DUF3817"/>
    <property type="match status" value="1"/>
</dbReference>
<keyword evidence="5 6" id="KW-0472">Membrane</keyword>
<gene>
    <name evidence="8" type="ORF">HD598_001472</name>
</gene>
<reference evidence="8 9" key="1">
    <citation type="submission" date="2020-08" db="EMBL/GenBank/DDBJ databases">
        <title>Sequencing the genomes of 1000 actinobacteria strains.</title>
        <authorList>
            <person name="Klenk H.-P."/>
        </authorList>
    </citation>
    <scope>NUCLEOTIDE SEQUENCE [LARGE SCALE GENOMIC DNA]</scope>
    <source>
        <strain evidence="8 9">DSM 105783</strain>
    </source>
</reference>